<evidence type="ECO:0000313" key="3">
    <source>
        <dbReference type="EMBL" id="BCK53269.1"/>
    </source>
</evidence>
<dbReference type="Proteomes" id="UP000516173">
    <property type="component" value="Chromosome"/>
</dbReference>
<dbReference type="PROSITE" id="PS50902">
    <property type="entry name" value="FLAVODOXIN_LIKE"/>
    <property type="match status" value="1"/>
</dbReference>
<evidence type="ECO:0000256" key="1">
    <source>
        <dbReference type="ARBA" id="ARBA00022630"/>
    </source>
</evidence>
<dbReference type="PANTHER" id="PTHR19384">
    <property type="entry name" value="NITRIC OXIDE SYNTHASE-RELATED"/>
    <property type="match status" value="1"/>
</dbReference>
<dbReference type="InterPro" id="IPR029039">
    <property type="entry name" value="Flavoprotein-like_sf"/>
</dbReference>
<keyword evidence="1" id="KW-0285">Flavoprotein</keyword>
<gene>
    <name evidence="3" type="ORF">NWFMUON74_10410</name>
</gene>
<protein>
    <submittedName>
        <fullName evidence="3">FMN-binding protein MioC</fullName>
    </submittedName>
</protein>
<dbReference type="GO" id="GO:0050660">
    <property type="term" value="F:flavin adenine dinucleotide binding"/>
    <property type="evidence" value="ECO:0007669"/>
    <property type="project" value="TreeGrafter"/>
</dbReference>
<evidence type="ECO:0000313" key="4">
    <source>
        <dbReference type="Proteomes" id="UP000516173"/>
    </source>
</evidence>
<dbReference type="InterPro" id="IPR008254">
    <property type="entry name" value="Flavodoxin/NO_synth"/>
</dbReference>
<dbReference type="Gene3D" id="3.40.50.360">
    <property type="match status" value="1"/>
</dbReference>
<proteinExistence type="predicted"/>
<reference evidence="3 4" key="1">
    <citation type="submission" date="2020-08" db="EMBL/GenBank/DDBJ databases">
        <title>Genome Sequencing of Nocardia wallacei strain FMUON74 and assembly.</title>
        <authorList>
            <person name="Toyokawa M."/>
            <person name="Uesaka K."/>
        </authorList>
    </citation>
    <scope>NUCLEOTIDE SEQUENCE [LARGE SCALE GENOMIC DNA]</scope>
    <source>
        <strain evidence="3 4">FMUON74</strain>
    </source>
</reference>
<dbReference type="PRINTS" id="PR00369">
    <property type="entry name" value="FLAVODOXIN"/>
</dbReference>
<dbReference type="RefSeq" id="WP_187686838.1">
    <property type="nucleotide sequence ID" value="NZ_AP023396.1"/>
</dbReference>
<accession>A0A7G1KH21</accession>
<sequence length="155" mass="16801">MRVVILFGSEMGTAERAAEAVADELARAHDVSIYDMSDFDTDDLNIHDFHVLVCSTYGTGELPTGAEPFFDQLDDRLPDLTGLRFAVFGLGDIVYDDTFNRGGEICAEKLTALGARQVGEHGRHDASGTVRPQDQAREWARSLPIEALATAAVAS</sequence>
<dbReference type="KEGG" id="nwl:NWFMUON74_10410"/>
<dbReference type="SUPFAM" id="SSF52218">
    <property type="entry name" value="Flavoproteins"/>
    <property type="match status" value="1"/>
</dbReference>
<dbReference type="InterPro" id="IPR001094">
    <property type="entry name" value="Flavdoxin-like"/>
</dbReference>
<dbReference type="GeneID" id="80345652"/>
<name>A0A7G1KH21_9NOCA</name>
<dbReference type="GO" id="GO:0005829">
    <property type="term" value="C:cytosol"/>
    <property type="evidence" value="ECO:0007669"/>
    <property type="project" value="TreeGrafter"/>
</dbReference>
<feature type="domain" description="Flavodoxin-like" evidence="2">
    <location>
        <begin position="3"/>
        <end position="144"/>
    </location>
</feature>
<evidence type="ECO:0000259" key="2">
    <source>
        <dbReference type="PROSITE" id="PS50902"/>
    </source>
</evidence>
<dbReference type="GO" id="GO:0004783">
    <property type="term" value="F:sulfite reductase (NADPH) activity"/>
    <property type="evidence" value="ECO:0007669"/>
    <property type="project" value="TreeGrafter"/>
</dbReference>
<organism evidence="3 4">
    <name type="scientific">Nocardia wallacei</name>
    <dbReference type="NCBI Taxonomy" id="480035"/>
    <lineage>
        <taxon>Bacteria</taxon>
        <taxon>Bacillati</taxon>
        <taxon>Actinomycetota</taxon>
        <taxon>Actinomycetes</taxon>
        <taxon>Mycobacteriales</taxon>
        <taxon>Nocardiaceae</taxon>
        <taxon>Nocardia</taxon>
    </lineage>
</organism>
<dbReference type="AlphaFoldDB" id="A0A7G1KH21"/>
<keyword evidence="4" id="KW-1185">Reference proteome</keyword>
<dbReference type="PANTHER" id="PTHR19384:SF109">
    <property type="entry name" value="SULFITE REDUCTASE [NADPH] FLAVOPROTEIN COMPONENT"/>
    <property type="match status" value="1"/>
</dbReference>
<dbReference type="GO" id="GO:0010181">
    <property type="term" value="F:FMN binding"/>
    <property type="evidence" value="ECO:0007669"/>
    <property type="project" value="InterPro"/>
</dbReference>
<dbReference type="EMBL" id="AP023396">
    <property type="protein sequence ID" value="BCK53269.1"/>
    <property type="molecule type" value="Genomic_DNA"/>
</dbReference>
<dbReference type="Pfam" id="PF00258">
    <property type="entry name" value="Flavodoxin_1"/>
    <property type="match status" value="1"/>
</dbReference>